<dbReference type="PROSITE" id="PS50164">
    <property type="entry name" value="GIY_YIG"/>
    <property type="match status" value="1"/>
</dbReference>
<keyword evidence="4" id="KW-1185">Reference proteome</keyword>
<dbReference type="AlphaFoldDB" id="A0AAE3A9I0"/>
<dbReference type="PANTHER" id="PTHR34477:SF1">
    <property type="entry name" value="UPF0213 PROTEIN YHBQ"/>
    <property type="match status" value="1"/>
</dbReference>
<dbReference type="RefSeq" id="WP_302927817.1">
    <property type="nucleotide sequence ID" value="NZ_JAJEPW010000004.1"/>
</dbReference>
<evidence type="ECO:0000313" key="4">
    <source>
        <dbReference type="Proteomes" id="UP001199319"/>
    </source>
</evidence>
<evidence type="ECO:0000256" key="1">
    <source>
        <dbReference type="ARBA" id="ARBA00007435"/>
    </source>
</evidence>
<dbReference type="CDD" id="cd10456">
    <property type="entry name" value="GIY-YIG_UPF0213"/>
    <property type="match status" value="1"/>
</dbReference>
<dbReference type="InterPro" id="IPR050190">
    <property type="entry name" value="UPF0213_domain"/>
</dbReference>
<dbReference type="InterPro" id="IPR035901">
    <property type="entry name" value="GIY-YIG_endonuc_sf"/>
</dbReference>
<dbReference type="SUPFAM" id="SSF82771">
    <property type="entry name" value="GIY-YIG endonuclease"/>
    <property type="match status" value="1"/>
</dbReference>
<dbReference type="Proteomes" id="UP001199319">
    <property type="component" value="Unassembled WGS sequence"/>
</dbReference>
<dbReference type="PANTHER" id="PTHR34477">
    <property type="entry name" value="UPF0213 PROTEIN YHBQ"/>
    <property type="match status" value="1"/>
</dbReference>
<protein>
    <submittedName>
        <fullName evidence="3">GIY-YIG nuclease family protein</fullName>
    </submittedName>
</protein>
<evidence type="ECO:0000259" key="2">
    <source>
        <dbReference type="PROSITE" id="PS50164"/>
    </source>
</evidence>
<dbReference type="Gene3D" id="3.40.1440.10">
    <property type="entry name" value="GIY-YIG endonuclease"/>
    <property type="match status" value="1"/>
</dbReference>
<evidence type="ECO:0000313" key="3">
    <source>
        <dbReference type="EMBL" id="MCC2128447.1"/>
    </source>
</evidence>
<gene>
    <name evidence="3" type="ORF">LKD37_02745</name>
</gene>
<name>A0AAE3A9I0_9FIRM</name>
<reference evidence="3" key="1">
    <citation type="submission" date="2021-10" db="EMBL/GenBank/DDBJ databases">
        <title>Anaerobic single-cell dispensing facilitates the cultivation of human gut bacteria.</title>
        <authorList>
            <person name="Afrizal A."/>
        </authorList>
    </citation>
    <scope>NUCLEOTIDE SEQUENCE</scope>
    <source>
        <strain evidence="3">CLA-AA-H272</strain>
    </source>
</reference>
<sequence>MYYVYMLWCRDDTLYTGTAADLCRRMRQHRDGGAACARYTRSHPPRELAGVWRTEGRGEALRLEYAVKRLSRQGKLTLLHRPETAADLLPGVAAEPVPGVTLAMCLEGEFHE</sequence>
<dbReference type="Pfam" id="PF01541">
    <property type="entry name" value="GIY-YIG"/>
    <property type="match status" value="1"/>
</dbReference>
<dbReference type="InterPro" id="IPR000305">
    <property type="entry name" value="GIY-YIG_endonuc"/>
</dbReference>
<dbReference type="EMBL" id="JAJEPW010000004">
    <property type="protein sequence ID" value="MCC2128447.1"/>
    <property type="molecule type" value="Genomic_DNA"/>
</dbReference>
<proteinExistence type="inferred from homology"/>
<comment type="similarity">
    <text evidence="1">Belongs to the UPF0213 family.</text>
</comment>
<accession>A0AAE3A9I0</accession>
<comment type="caution">
    <text evidence="3">The sequence shown here is derived from an EMBL/GenBank/DDBJ whole genome shotgun (WGS) entry which is preliminary data.</text>
</comment>
<organism evidence="3 4">
    <name type="scientific">Brotocaccenecus cirricatena</name>
    <dbReference type="NCBI Taxonomy" id="3064195"/>
    <lineage>
        <taxon>Bacteria</taxon>
        <taxon>Bacillati</taxon>
        <taxon>Bacillota</taxon>
        <taxon>Clostridia</taxon>
        <taxon>Eubacteriales</taxon>
        <taxon>Oscillospiraceae</taxon>
        <taxon>Brotocaccenecus</taxon>
    </lineage>
</organism>
<feature type="domain" description="GIY-YIG" evidence="2">
    <location>
        <begin position="1"/>
        <end position="77"/>
    </location>
</feature>